<accession>A0ACC6QQ42</accession>
<name>A0ACC6QQ42_9ACTN</name>
<gene>
    <name evidence="1" type="ORF">WKI58_29770</name>
</gene>
<comment type="caution">
    <text evidence="1">The sequence shown here is derived from an EMBL/GenBank/DDBJ whole genome shotgun (WGS) entry which is preliminary data.</text>
</comment>
<protein>
    <submittedName>
        <fullName evidence="1">Histidine phosphatase family protein</fullName>
    </submittedName>
</protein>
<keyword evidence="2" id="KW-1185">Reference proteome</keyword>
<reference evidence="1" key="1">
    <citation type="submission" date="2024-03" db="EMBL/GenBank/DDBJ databases">
        <title>Novel Streptomyces species of biotechnological and ecological value are a feature of Machair soil.</title>
        <authorList>
            <person name="Prole J.R."/>
            <person name="Goodfellow M."/>
            <person name="Allenby N."/>
            <person name="Ward A.C."/>
        </authorList>
    </citation>
    <scope>NUCLEOTIDE SEQUENCE</scope>
    <source>
        <strain evidence="1">MS1.AVA.4</strain>
    </source>
</reference>
<dbReference type="EMBL" id="JBBKAI010000002">
    <property type="protein sequence ID" value="MEJ8660658.1"/>
    <property type="molecule type" value="Genomic_DNA"/>
</dbReference>
<dbReference type="Proteomes" id="UP001375539">
    <property type="component" value="Unassembled WGS sequence"/>
</dbReference>
<organism evidence="1 2">
    <name type="scientific">Streptomyces pratisoli</name>
    <dbReference type="NCBI Taxonomy" id="3139917"/>
    <lineage>
        <taxon>Bacteria</taxon>
        <taxon>Bacillati</taxon>
        <taxon>Actinomycetota</taxon>
        <taxon>Actinomycetes</taxon>
        <taxon>Kitasatosporales</taxon>
        <taxon>Streptomycetaceae</taxon>
        <taxon>Streptomyces</taxon>
    </lineage>
</organism>
<proteinExistence type="predicted"/>
<evidence type="ECO:0000313" key="2">
    <source>
        <dbReference type="Proteomes" id="UP001375539"/>
    </source>
</evidence>
<evidence type="ECO:0000313" key="1">
    <source>
        <dbReference type="EMBL" id="MEJ8660658.1"/>
    </source>
</evidence>
<sequence>MSIRLTLWCAAAGPAVREARFGDGPLDARGSGEARTAAAALPPFSACFRGPSVRCGQTAQALGLAATAEERLRDLDFGTWQGLTLSEVAAGHPEALAAWATDPGAAPHGGESVRTLCGRVGGWMDALGEDAGRVLAVVEPAVVRAAAVHALAAPLTAFGRVDVPPLSALTLTGRSGRWNLRLAAAASSG</sequence>